<dbReference type="Gene3D" id="3.30.450.20">
    <property type="entry name" value="PAS domain"/>
    <property type="match status" value="1"/>
</dbReference>
<name>A0A0T5NQM2_9RHOB</name>
<feature type="domain" description="PAS" evidence="1">
    <location>
        <begin position="383"/>
        <end position="450"/>
    </location>
</feature>
<protein>
    <recommendedName>
        <fullName evidence="1">PAS domain-containing protein</fullName>
    </recommendedName>
</protein>
<dbReference type="EMBL" id="LAXJ01000020">
    <property type="protein sequence ID" value="KRS11204.1"/>
    <property type="molecule type" value="Genomic_DNA"/>
</dbReference>
<dbReference type="Pfam" id="PF12860">
    <property type="entry name" value="PAS_7"/>
    <property type="match status" value="1"/>
</dbReference>
<feature type="domain" description="PAS" evidence="1">
    <location>
        <begin position="253"/>
        <end position="320"/>
    </location>
</feature>
<feature type="domain" description="PAS" evidence="1">
    <location>
        <begin position="154"/>
        <end position="224"/>
    </location>
</feature>
<evidence type="ECO:0000259" key="1">
    <source>
        <dbReference type="SMART" id="SM00091"/>
    </source>
</evidence>
<dbReference type="STRING" id="1641875.XM53_16555"/>
<dbReference type="RefSeq" id="WP_057795323.1">
    <property type="nucleotide sequence ID" value="NZ_LAXJ01000020.1"/>
</dbReference>
<proteinExistence type="predicted"/>
<dbReference type="InterPro" id="IPR000014">
    <property type="entry name" value="PAS"/>
</dbReference>
<evidence type="ECO:0000313" key="2">
    <source>
        <dbReference type="EMBL" id="KRS11204.1"/>
    </source>
</evidence>
<comment type="caution">
    <text evidence="2">The sequence shown here is derived from an EMBL/GenBank/DDBJ whole genome shotgun (WGS) entry which is preliminary data.</text>
</comment>
<dbReference type="AlphaFoldDB" id="A0A0T5NQM2"/>
<organism evidence="2 3">
    <name type="scientific">Roseovarius atlanticus</name>
    <dbReference type="NCBI Taxonomy" id="1641875"/>
    <lineage>
        <taxon>Bacteria</taxon>
        <taxon>Pseudomonadati</taxon>
        <taxon>Pseudomonadota</taxon>
        <taxon>Alphaproteobacteria</taxon>
        <taxon>Rhodobacterales</taxon>
        <taxon>Roseobacteraceae</taxon>
        <taxon>Roseovarius</taxon>
    </lineage>
</organism>
<dbReference type="Proteomes" id="UP000051295">
    <property type="component" value="Unassembled WGS sequence"/>
</dbReference>
<reference evidence="2 3" key="1">
    <citation type="submission" date="2015-04" db="EMBL/GenBank/DDBJ databases">
        <title>The draft genome sequence of Roseovarius sp.R12b.</title>
        <authorList>
            <person name="Li G."/>
            <person name="Lai Q."/>
            <person name="Shao Z."/>
            <person name="Yan P."/>
        </authorList>
    </citation>
    <scope>NUCLEOTIDE SEQUENCE [LARGE SCALE GENOMIC DNA]</scope>
    <source>
        <strain evidence="2 3">R12B</strain>
    </source>
</reference>
<sequence length="501" mass="54851">MTGLSPISLALALAVSAVISVLVLWALGRSWRAPAPGSADPVTPDAQSAGFLFHDDALTHQDTRPGTLSGLTSDDINDWSDLRRWLGTRFGPLPRSLNELDDGEIRDLPATDSDDHALLTLSRRHDTERVEVTEPLAPGPLDRHGARRLENAVARYQAVFNHAPCAVRILDASGHTIWQNAAFHDYPDALARQLVDTAAATDGESRVRIPSQDTAQDRIFEVEHVQAADVRAVFATDVTRVANAETVRQEFIQTLTKIFANLTTGLAIFDRNRRLALFNPALLDLTGLPAPLLSAQPPLMQFFDSLRDNRVLPEPKNYGTWRKQIEDMISTAAGGLYLEDWHLPNGMTYRVTGRPHPDGAIAFLFEDITDNISLARHYHSQVSLREAVLDASDHAIVVFGPDNIVTLCNLTCRQMLGIDPDASFADMTLHDFLLVGRKALPGMGWTRVEQAILARDTLDVTMTGPDGTALSCQVRHLPGNSSMVTLGALHDVPHPTAKVPV</sequence>
<dbReference type="SUPFAM" id="SSF55785">
    <property type="entry name" value="PYP-like sensor domain (PAS domain)"/>
    <property type="match status" value="2"/>
</dbReference>
<dbReference type="OrthoDB" id="9797304at2"/>
<evidence type="ECO:0000313" key="3">
    <source>
        <dbReference type="Proteomes" id="UP000051295"/>
    </source>
</evidence>
<accession>A0A0T5NQM2</accession>
<dbReference type="InterPro" id="IPR035965">
    <property type="entry name" value="PAS-like_dom_sf"/>
</dbReference>
<dbReference type="Pfam" id="PF13188">
    <property type="entry name" value="PAS_8"/>
    <property type="match status" value="2"/>
</dbReference>
<gene>
    <name evidence="2" type="ORF">XM53_16555</name>
</gene>
<dbReference type="PATRIC" id="fig|1641875.4.peg.1810"/>
<dbReference type="SMART" id="SM00091">
    <property type="entry name" value="PAS"/>
    <property type="match status" value="3"/>
</dbReference>
<keyword evidence="3" id="KW-1185">Reference proteome</keyword>